<organism evidence="3 4">
    <name type="scientific">Halorussus aquaticus</name>
    <dbReference type="NCBI Taxonomy" id="2953748"/>
    <lineage>
        <taxon>Archaea</taxon>
        <taxon>Methanobacteriati</taxon>
        <taxon>Methanobacteriota</taxon>
        <taxon>Stenosarchaea group</taxon>
        <taxon>Halobacteria</taxon>
        <taxon>Halobacteriales</taxon>
        <taxon>Haladaptataceae</taxon>
        <taxon>Halorussus</taxon>
    </lineage>
</organism>
<keyword evidence="2" id="KW-0472">Membrane</keyword>
<evidence type="ECO:0000256" key="1">
    <source>
        <dbReference type="SAM" id="MobiDB-lite"/>
    </source>
</evidence>
<dbReference type="AlphaFoldDB" id="A0ABD5Q5L0"/>
<evidence type="ECO:0000256" key="2">
    <source>
        <dbReference type="SAM" id="Phobius"/>
    </source>
</evidence>
<name>A0ABD5Q5L0_9EURY</name>
<feature type="transmembrane region" description="Helical" evidence="2">
    <location>
        <begin position="89"/>
        <end position="109"/>
    </location>
</feature>
<evidence type="ECO:0000313" key="4">
    <source>
        <dbReference type="Proteomes" id="UP001595945"/>
    </source>
</evidence>
<keyword evidence="4" id="KW-1185">Reference proteome</keyword>
<comment type="caution">
    <text evidence="3">The sequence shown here is derived from an EMBL/GenBank/DDBJ whole genome shotgun (WGS) entry which is preliminary data.</text>
</comment>
<accession>A0ABD5Q5L0</accession>
<sequence>MASPRTDGDDTDRDDTPDRDSAPDRERWRPKLSLLLAGLLAVDVGIDLYDDGTVTWFWLAVGAVAWAAAAGPVASSAVGRRVGAWFRSIGRFGLGVVIVGFAGATWWLMSTFDPPMLPIDSLVFGGMVGLILQVLREMHESN</sequence>
<gene>
    <name evidence="3" type="ORF">ACFO9K_16905</name>
</gene>
<keyword evidence="2" id="KW-1133">Transmembrane helix</keyword>
<feature type="region of interest" description="Disordered" evidence="1">
    <location>
        <begin position="1"/>
        <end position="25"/>
    </location>
</feature>
<feature type="transmembrane region" description="Helical" evidence="2">
    <location>
        <begin position="55"/>
        <end position="77"/>
    </location>
</feature>
<evidence type="ECO:0000313" key="3">
    <source>
        <dbReference type="EMBL" id="MFC4825938.1"/>
    </source>
</evidence>
<dbReference type="RefSeq" id="WP_254268436.1">
    <property type="nucleotide sequence ID" value="NZ_CP100400.1"/>
</dbReference>
<protein>
    <recommendedName>
        <fullName evidence="5">SPW repeat-containing protein</fullName>
    </recommendedName>
</protein>
<dbReference type="GeneID" id="73043334"/>
<feature type="compositionally biased region" description="Basic and acidic residues" evidence="1">
    <location>
        <begin position="14"/>
        <end position="25"/>
    </location>
</feature>
<dbReference type="Proteomes" id="UP001595945">
    <property type="component" value="Unassembled WGS sequence"/>
</dbReference>
<reference evidence="3 4" key="1">
    <citation type="journal article" date="2019" name="Int. J. Syst. Evol. Microbiol.">
        <title>The Global Catalogue of Microorganisms (GCM) 10K type strain sequencing project: providing services to taxonomists for standard genome sequencing and annotation.</title>
        <authorList>
            <consortium name="The Broad Institute Genomics Platform"/>
            <consortium name="The Broad Institute Genome Sequencing Center for Infectious Disease"/>
            <person name="Wu L."/>
            <person name="Ma J."/>
        </authorList>
    </citation>
    <scope>NUCLEOTIDE SEQUENCE [LARGE SCALE GENOMIC DNA]</scope>
    <source>
        <strain evidence="3 4">XZYJ18</strain>
    </source>
</reference>
<feature type="transmembrane region" description="Helical" evidence="2">
    <location>
        <begin position="115"/>
        <end position="135"/>
    </location>
</feature>
<evidence type="ECO:0008006" key="5">
    <source>
        <dbReference type="Google" id="ProtNLM"/>
    </source>
</evidence>
<proteinExistence type="predicted"/>
<dbReference type="EMBL" id="JBHSHT010000002">
    <property type="protein sequence ID" value="MFC4825938.1"/>
    <property type="molecule type" value="Genomic_DNA"/>
</dbReference>
<keyword evidence="2" id="KW-0812">Transmembrane</keyword>